<reference evidence="3" key="1">
    <citation type="journal article" date="2019" name="Int. J. Syst. Evol. Microbiol.">
        <title>The Global Catalogue of Microorganisms (GCM) 10K type strain sequencing project: providing services to taxonomists for standard genome sequencing and annotation.</title>
        <authorList>
            <consortium name="The Broad Institute Genomics Platform"/>
            <consortium name="The Broad Institute Genome Sequencing Center for Infectious Disease"/>
            <person name="Wu L."/>
            <person name="Ma J."/>
        </authorList>
    </citation>
    <scope>NUCLEOTIDE SEQUENCE [LARGE SCALE GENOMIC DNA]</scope>
    <source>
        <strain evidence="3">JCM 18715</strain>
    </source>
</reference>
<feature type="compositionally biased region" description="Basic and acidic residues" evidence="1">
    <location>
        <begin position="118"/>
        <end position="127"/>
    </location>
</feature>
<gene>
    <name evidence="2" type="ORF">GCM10025770_25130</name>
</gene>
<evidence type="ECO:0000256" key="1">
    <source>
        <dbReference type="SAM" id="MobiDB-lite"/>
    </source>
</evidence>
<feature type="region of interest" description="Disordered" evidence="1">
    <location>
        <begin position="110"/>
        <end position="135"/>
    </location>
</feature>
<evidence type="ECO:0000313" key="2">
    <source>
        <dbReference type="EMBL" id="GAA5167078.1"/>
    </source>
</evidence>
<evidence type="ECO:0000313" key="3">
    <source>
        <dbReference type="Proteomes" id="UP001500547"/>
    </source>
</evidence>
<name>A0ABP9QTB2_9RHOO</name>
<dbReference type="EMBL" id="BAABLD010000008">
    <property type="protein sequence ID" value="GAA5167078.1"/>
    <property type="molecule type" value="Genomic_DNA"/>
</dbReference>
<dbReference type="Proteomes" id="UP001500547">
    <property type="component" value="Unassembled WGS sequence"/>
</dbReference>
<organism evidence="2 3">
    <name type="scientific">Viridibacterium curvum</name>
    <dbReference type="NCBI Taxonomy" id="1101404"/>
    <lineage>
        <taxon>Bacteria</taxon>
        <taxon>Pseudomonadati</taxon>
        <taxon>Pseudomonadota</taxon>
        <taxon>Betaproteobacteria</taxon>
        <taxon>Rhodocyclales</taxon>
        <taxon>Rhodocyclaceae</taxon>
        <taxon>Viridibacterium</taxon>
    </lineage>
</organism>
<comment type="caution">
    <text evidence="2">The sequence shown here is derived from an EMBL/GenBank/DDBJ whole genome shotgun (WGS) entry which is preliminary data.</text>
</comment>
<keyword evidence="3" id="KW-1185">Reference proteome</keyword>
<protein>
    <submittedName>
        <fullName evidence="2">Uncharacterized protein</fullName>
    </submittedName>
</protein>
<proteinExistence type="predicted"/>
<sequence>MRGRRDNRRERYRVLADLAHIAYVVACVAKAACRHAHMLVVAQRDALADEGVDLLGDLVVAHREAEDFSRLPRQVHHGEITFPGLAQPALARELLHIACAFTVRVTPAQHQPDVEQAQQDKRDKQDEGDADGLASDGLHEVFGHVRRLRWIRERCAV</sequence>
<accession>A0ABP9QTB2</accession>